<dbReference type="Proteomes" id="UP001165308">
    <property type="component" value="Unassembled WGS sequence"/>
</dbReference>
<keyword evidence="2 9" id="KW-0813">Transport</keyword>
<evidence type="ECO:0000256" key="1">
    <source>
        <dbReference type="ARBA" id="ARBA00004429"/>
    </source>
</evidence>
<comment type="caution">
    <text evidence="9">Lacks conserved residue(s) required for the propagation of feature annotation.</text>
</comment>
<feature type="transmembrane region" description="Helical" evidence="9">
    <location>
        <begin position="96"/>
        <end position="116"/>
    </location>
</feature>
<name>A0ABT0SN39_9GAMM</name>
<keyword evidence="3" id="KW-1003">Cell membrane</keyword>
<dbReference type="InterPro" id="IPR055348">
    <property type="entry name" value="DctQ"/>
</dbReference>
<dbReference type="PANTHER" id="PTHR35011">
    <property type="entry name" value="2,3-DIKETO-L-GULONATE TRAP TRANSPORTER SMALL PERMEASE PROTEIN YIAM"/>
    <property type="match status" value="1"/>
</dbReference>
<accession>A0ABT0SN39</accession>
<comment type="similarity">
    <text evidence="8 9">Belongs to the TRAP transporter small permease family.</text>
</comment>
<evidence type="ECO:0000313" key="11">
    <source>
        <dbReference type="EMBL" id="MCL7929208.1"/>
    </source>
</evidence>
<evidence type="ECO:0000256" key="6">
    <source>
        <dbReference type="ARBA" id="ARBA00022989"/>
    </source>
</evidence>
<dbReference type="RefSeq" id="WP_250080229.1">
    <property type="nucleotide sequence ID" value="NZ_JAMJPJ010000004.1"/>
</dbReference>
<keyword evidence="12" id="KW-1185">Reference proteome</keyword>
<evidence type="ECO:0000256" key="2">
    <source>
        <dbReference type="ARBA" id="ARBA00022448"/>
    </source>
</evidence>
<evidence type="ECO:0000313" key="12">
    <source>
        <dbReference type="Proteomes" id="UP001165308"/>
    </source>
</evidence>
<evidence type="ECO:0000256" key="3">
    <source>
        <dbReference type="ARBA" id="ARBA00022475"/>
    </source>
</evidence>
<comment type="function">
    <text evidence="9">Part of the tripartite ATP-independent periplasmic (TRAP) transport system.</text>
</comment>
<keyword evidence="6 9" id="KW-1133">Transmembrane helix</keyword>
<dbReference type="PANTHER" id="PTHR35011:SF2">
    <property type="entry name" value="2,3-DIKETO-L-GULONATE TRAP TRANSPORTER SMALL PERMEASE PROTEIN YIAM"/>
    <property type="match status" value="1"/>
</dbReference>
<reference evidence="11" key="1">
    <citation type="submission" date="2022-05" db="EMBL/GenBank/DDBJ databases">
        <title>Halomonas geminus sp. nov. and Halomonas llamarensis sp. nov. isolated from high-altitude salars of the Atacama Desert.</title>
        <authorList>
            <person name="Hintersatz C."/>
            <person name="Rojas L.A."/>
            <person name="Wei T.-S."/>
            <person name="Kutschke S."/>
            <person name="Lehmann F."/>
            <person name="Jain R."/>
            <person name="Pollmann K."/>
        </authorList>
    </citation>
    <scope>NUCLEOTIDE SEQUENCE</scope>
    <source>
        <strain evidence="11">ATCHA</strain>
    </source>
</reference>
<gene>
    <name evidence="11" type="ORF">M8006_04290</name>
</gene>
<dbReference type="Pfam" id="PF04290">
    <property type="entry name" value="DctQ"/>
    <property type="match status" value="1"/>
</dbReference>
<evidence type="ECO:0000256" key="4">
    <source>
        <dbReference type="ARBA" id="ARBA00022519"/>
    </source>
</evidence>
<keyword evidence="4 9" id="KW-0997">Cell inner membrane</keyword>
<feature type="domain" description="Tripartite ATP-independent periplasmic transporters DctQ component" evidence="10">
    <location>
        <begin position="30"/>
        <end position="157"/>
    </location>
</feature>
<feature type="transmembrane region" description="Helical" evidence="9">
    <location>
        <begin position="136"/>
        <end position="154"/>
    </location>
</feature>
<evidence type="ECO:0000256" key="7">
    <source>
        <dbReference type="ARBA" id="ARBA00023136"/>
    </source>
</evidence>
<organism evidence="11 12">
    <name type="scientific">Halomonas llamarensis</name>
    <dbReference type="NCBI Taxonomy" id="2945104"/>
    <lineage>
        <taxon>Bacteria</taxon>
        <taxon>Pseudomonadati</taxon>
        <taxon>Pseudomonadota</taxon>
        <taxon>Gammaproteobacteria</taxon>
        <taxon>Oceanospirillales</taxon>
        <taxon>Halomonadaceae</taxon>
        <taxon>Halomonas</taxon>
    </lineage>
</organism>
<protein>
    <recommendedName>
        <fullName evidence="9">TRAP transporter small permease protein</fullName>
    </recommendedName>
</protein>
<evidence type="ECO:0000256" key="9">
    <source>
        <dbReference type="RuleBase" id="RU369079"/>
    </source>
</evidence>
<comment type="subunit">
    <text evidence="9">The complex comprises the extracytoplasmic solute receptor protein and the two transmembrane proteins.</text>
</comment>
<comment type="subcellular location">
    <subcellularLocation>
        <location evidence="1 9">Cell inner membrane</location>
        <topology evidence="1 9">Multi-pass membrane protein</topology>
    </subcellularLocation>
</comment>
<evidence type="ECO:0000256" key="8">
    <source>
        <dbReference type="ARBA" id="ARBA00038436"/>
    </source>
</evidence>
<evidence type="ECO:0000259" key="10">
    <source>
        <dbReference type="Pfam" id="PF04290"/>
    </source>
</evidence>
<dbReference type="EMBL" id="JAMJPJ010000004">
    <property type="protein sequence ID" value="MCL7929208.1"/>
    <property type="molecule type" value="Genomic_DNA"/>
</dbReference>
<keyword evidence="7 9" id="KW-0472">Membrane</keyword>
<feature type="transmembrane region" description="Helical" evidence="9">
    <location>
        <begin position="21"/>
        <end position="44"/>
    </location>
</feature>
<sequence>MQTLTRRGSSVGKVMQLGLEGVAGATLFALMLLTTADVVGRYFFNAPILGTVELTQQMLAAVVFLSLPVACWREEHISVDLLDAVFPARFIWLRQLIVNLIVALALWVIAGRVWSLGERAFAWGDVTEFLRIPNGYLIYLISLMLFLSALLTLGRALGYLLEGMGVVERGGPVSLAATPNTAKSQGGTHD</sequence>
<evidence type="ECO:0000256" key="5">
    <source>
        <dbReference type="ARBA" id="ARBA00022692"/>
    </source>
</evidence>
<keyword evidence="5 9" id="KW-0812">Transmembrane</keyword>
<comment type="caution">
    <text evidence="11">The sequence shown here is derived from an EMBL/GenBank/DDBJ whole genome shotgun (WGS) entry which is preliminary data.</text>
</comment>
<proteinExistence type="inferred from homology"/>
<dbReference type="InterPro" id="IPR007387">
    <property type="entry name" value="TRAP_DctQ"/>
</dbReference>